<reference evidence="6" key="1">
    <citation type="submission" date="2023-07" db="EMBL/GenBank/DDBJ databases">
        <title>draft genome sequence of fig (Ficus carica).</title>
        <authorList>
            <person name="Takahashi T."/>
            <person name="Nishimura K."/>
        </authorList>
    </citation>
    <scope>NUCLEOTIDE SEQUENCE</scope>
</reference>
<keyword evidence="3" id="KW-0472">Membrane</keyword>
<dbReference type="PANTHER" id="PTHR23155">
    <property type="entry name" value="DISEASE RESISTANCE PROTEIN RP"/>
    <property type="match status" value="1"/>
</dbReference>
<dbReference type="InterPro" id="IPR032675">
    <property type="entry name" value="LRR_dom_sf"/>
</dbReference>
<gene>
    <name evidence="6" type="ORF">TIFTF001_050778</name>
</gene>
<dbReference type="InterPro" id="IPR055414">
    <property type="entry name" value="LRR_R13L4/SHOC2-like"/>
</dbReference>
<dbReference type="SUPFAM" id="SSF52058">
    <property type="entry name" value="L domain-like"/>
    <property type="match status" value="1"/>
</dbReference>
<comment type="caution">
    <text evidence="6">The sequence shown here is derived from an EMBL/GenBank/DDBJ whole genome shotgun (WGS) entry which is preliminary data.</text>
</comment>
<keyword evidence="3" id="KW-1133">Transmembrane helix</keyword>
<evidence type="ECO:0000256" key="3">
    <source>
        <dbReference type="SAM" id="Phobius"/>
    </source>
</evidence>
<evidence type="ECO:0000256" key="2">
    <source>
        <dbReference type="ARBA" id="ARBA00022821"/>
    </source>
</evidence>
<evidence type="ECO:0000259" key="4">
    <source>
        <dbReference type="Pfam" id="PF23559"/>
    </source>
</evidence>
<feature type="transmembrane region" description="Helical" evidence="3">
    <location>
        <begin position="201"/>
        <end position="221"/>
    </location>
</feature>
<dbReference type="InterPro" id="IPR036388">
    <property type="entry name" value="WH-like_DNA-bd_sf"/>
</dbReference>
<dbReference type="EMBL" id="BTGU01008696">
    <property type="protein sequence ID" value="GMN32160.1"/>
    <property type="molecule type" value="Genomic_DNA"/>
</dbReference>
<keyword evidence="1" id="KW-0677">Repeat</keyword>
<evidence type="ECO:0000313" key="6">
    <source>
        <dbReference type="EMBL" id="GMN32160.1"/>
    </source>
</evidence>
<feature type="domain" description="Disease resistance R13L4/SHOC-2-like LRR" evidence="5">
    <location>
        <begin position="135"/>
        <end position="200"/>
    </location>
</feature>
<dbReference type="Pfam" id="PF23598">
    <property type="entry name" value="LRR_14"/>
    <property type="match status" value="1"/>
</dbReference>
<dbReference type="PANTHER" id="PTHR23155:SF1052">
    <property type="entry name" value="DISEASE RESISTANCE PROTEIN RPM1"/>
    <property type="match status" value="1"/>
</dbReference>
<sequence>MFPRGHSIRNGRLIRQWIAEGFVKAVEDKTLEDVAQEYMNELINRSLVEVSEFDVTGKARECRIHDLLHEIILKKTKEVCFCQVWSGSSTASKFRGTTRRLSIKINSPKDGMHGIKFPHAHSAIVFCEDETVNNIVPVFVRNFEFLKVLDFKDAPRLDHLPEEIGRLFDLRYLSVRGTKVKVLPTSISKLENLETLDLRNSFAFCILGISLVIFVFLGFLYKRGHCN</sequence>
<dbReference type="Gene3D" id="1.10.10.10">
    <property type="entry name" value="Winged helix-like DNA-binding domain superfamily/Winged helix DNA-binding domain"/>
    <property type="match status" value="1"/>
</dbReference>
<keyword evidence="2" id="KW-0611">Plant defense</keyword>
<dbReference type="FunFam" id="1.10.10.10:FF:000322">
    <property type="entry name" value="Probable disease resistance protein At1g63360"/>
    <property type="match status" value="1"/>
</dbReference>
<feature type="domain" description="Disease resistance protein winged helix" evidence="4">
    <location>
        <begin position="1"/>
        <end position="72"/>
    </location>
</feature>
<protein>
    <submittedName>
        <fullName evidence="6">Uncharacterized protein</fullName>
    </submittedName>
</protein>
<dbReference type="AlphaFoldDB" id="A0AA87ZHW0"/>
<keyword evidence="7" id="KW-1185">Reference proteome</keyword>
<accession>A0AA87ZHW0</accession>
<name>A0AA87ZHW0_FICCA</name>
<proteinExistence type="predicted"/>
<dbReference type="Proteomes" id="UP001187192">
    <property type="component" value="Unassembled WGS sequence"/>
</dbReference>
<evidence type="ECO:0000313" key="7">
    <source>
        <dbReference type="Proteomes" id="UP001187192"/>
    </source>
</evidence>
<keyword evidence="3" id="KW-0812">Transmembrane</keyword>
<dbReference type="Pfam" id="PF23559">
    <property type="entry name" value="WHD_DRP"/>
    <property type="match status" value="1"/>
</dbReference>
<dbReference type="GO" id="GO:0098542">
    <property type="term" value="P:defense response to other organism"/>
    <property type="evidence" value="ECO:0007669"/>
    <property type="project" value="TreeGrafter"/>
</dbReference>
<dbReference type="InterPro" id="IPR058922">
    <property type="entry name" value="WHD_DRP"/>
</dbReference>
<dbReference type="Gene3D" id="3.80.10.10">
    <property type="entry name" value="Ribonuclease Inhibitor"/>
    <property type="match status" value="1"/>
</dbReference>
<evidence type="ECO:0000256" key="1">
    <source>
        <dbReference type="ARBA" id="ARBA00022737"/>
    </source>
</evidence>
<organism evidence="6 7">
    <name type="scientific">Ficus carica</name>
    <name type="common">Common fig</name>
    <dbReference type="NCBI Taxonomy" id="3494"/>
    <lineage>
        <taxon>Eukaryota</taxon>
        <taxon>Viridiplantae</taxon>
        <taxon>Streptophyta</taxon>
        <taxon>Embryophyta</taxon>
        <taxon>Tracheophyta</taxon>
        <taxon>Spermatophyta</taxon>
        <taxon>Magnoliopsida</taxon>
        <taxon>eudicotyledons</taxon>
        <taxon>Gunneridae</taxon>
        <taxon>Pentapetalae</taxon>
        <taxon>rosids</taxon>
        <taxon>fabids</taxon>
        <taxon>Rosales</taxon>
        <taxon>Moraceae</taxon>
        <taxon>Ficeae</taxon>
        <taxon>Ficus</taxon>
    </lineage>
</organism>
<dbReference type="InterPro" id="IPR044974">
    <property type="entry name" value="Disease_R_plants"/>
</dbReference>
<evidence type="ECO:0000259" key="5">
    <source>
        <dbReference type="Pfam" id="PF23598"/>
    </source>
</evidence>